<evidence type="ECO:0000256" key="1">
    <source>
        <dbReference type="SAM" id="Phobius"/>
    </source>
</evidence>
<evidence type="ECO:0000313" key="2">
    <source>
        <dbReference type="EMBL" id="OAD19479.1"/>
    </source>
</evidence>
<keyword evidence="1" id="KW-1133">Transmembrane helix</keyword>
<accession>A0A176RUR7</accession>
<keyword evidence="3" id="KW-1185">Reference proteome</keyword>
<comment type="caution">
    <text evidence="2">The sequence shown here is derived from an EMBL/GenBank/DDBJ whole genome shotgun (WGS) entry which is preliminary data.</text>
</comment>
<proteinExistence type="predicted"/>
<feature type="transmembrane region" description="Helical" evidence="1">
    <location>
        <begin position="62"/>
        <end position="83"/>
    </location>
</feature>
<evidence type="ECO:0000313" key="3">
    <source>
        <dbReference type="Proteomes" id="UP000076962"/>
    </source>
</evidence>
<keyword evidence="1" id="KW-0812">Transmembrane</keyword>
<reference evidence="2 3" key="1">
    <citation type="submission" date="2016-05" db="EMBL/GenBank/DDBJ databases">
        <title>Single-cell genome of chain-forming Candidatus Thiomargarita nelsonii and comparison to other large sulfur-oxidizing bacteria.</title>
        <authorList>
            <person name="Winkel M."/>
            <person name="Salman V."/>
            <person name="Woyke T."/>
            <person name="Schulz-Vogt H."/>
            <person name="Richter M."/>
            <person name="Flood B."/>
            <person name="Bailey J."/>
            <person name="Amann R."/>
            <person name="Mussmann M."/>
        </authorList>
    </citation>
    <scope>NUCLEOTIDE SEQUENCE [LARGE SCALE GENOMIC DNA]</scope>
    <source>
        <strain evidence="2 3">THI036</strain>
    </source>
</reference>
<gene>
    <name evidence="2" type="ORF">THIOM_004888</name>
</gene>
<dbReference type="EMBL" id="LUTY01002788">
    <property type="protein sequence ID" value="OAD19479.1"/>
    <property type="molecule type" value="Genomic_DNA"/>
</dbReference>
<sequence length="96" mass="10648">MLSVYKTSCINDFCNQFHFDFANIIQNCSSVLSSLSLLIEQCAKVIHCFFAVLLRSGRKMNILLNILVFYSLLSISCTLGIAFQSCDSLTSVALVP</sequence>
<organism evidence="2 3">
    <name type="scientific">Candidatus Thiomargarita nelsonii</name>
    <dbReference type="NCBI Taxonomy" id="1003181"/>
    <lineage>
        <taxon>Bacteria</taxon>
        <taxon>Pseudomonadati</taxon>
        <taxon>Pseudomonadota</taxon>
        <taxon>Gammaproteobacteria</taxon>
        <taxon>Thiotrichales</taxon>
        <taxon>Thiotrichaceae</taxon>
        <taxon>Thiomargarita</taxon>
    </lineage>
</organism>
<keyword evidence="1" id="KW-0472">Membrane</keyword>
<name>A0A176RUR7_9GAMM</name>
<dbReference type="Proteomes" id="UP000076962">
    <property type="component" value="Unassembled WGS sequence"/>
</dbReference>
<dbReference type="AlphaFoldDB" id="A0A176RUR7"/>
<protein>
    <submittedName>
        <fullName evidence="2">Uncharacterized protein</fullName>
    </submittedName>
</protein>